<comment type="caution">
    <text evidence="2">The sequence shown here is derived from an EMBL/GenBank/DDBJ whole genome shotgun (WGS) entry which is preliminary data.</text>
</comment>
<feature type="compositionally biased region" description="Polar residues" evidence="1">
    <location>
        <begin position="164"/>
        <end position="174"/>
    </location>
</feature>
<dbReference type="EMBL" id="JAWPEI010000004">
    <property type="protein sequence ID" value="KAK4729513.1"/>
    <property type="molecule type" value="Genomic_DNA"/>
</dbReference>
<name>A0AAV9LVK9_9SOLN</name>
<accession>A0AAV9LVK9</accession>
<keyword evidence="3" id="KW-1185">Reference proteome</keyword>
<dbReference type="Proteomes" id="UP001311915">
    <property type="component" value="Unassembled WGS sequence"/>
</dbReference>
<evidence type="ECO:0000313" key="2">
    <source>
        <dbReference type="EMBL" id="KAK4729513.1"/>
    </source>
</evidence>
<evidence type="ECO:0000313" key="3">
    <source>
        <dbReference type="Proteomes" id="UP001311915"/>
    </source>
</evidence>
<feature type="compositionally biased region" description="Polar residues" evidence="1">
    <location>
        <begin position="142"/>
        <end position="155"/>
    </location>
</feature>
<evidence type="ECO:0000256" key="1">
    <source>
        <dbReference type="SAM" id="MobiDB-lite"/>
    </source>
</evidence>
<sequence length="195" mass="21924">MTTMAANHLLSEVSHLSETEFPPLNPNVSNLNTKFPVAVSYISTIANEAKNSETIQRKQKKHPDRECKTEPERPWVHLFRKGKARILSSGRVVGNLGSWHFVKDNRFTALIEENLADKETFNNTTSSETNGPNLCIKNNIQQRGHQGSQEGQLEASTKEWVRQSVGTSPNNQEQNMVERVTIDTSAKQNIGDQLQ</sequence>
<organism evidence="2 3">
    <name type="scientific">Solanum pinnatisectum</name>
    <name type="common">tansyleaf nightshade</name>
    <dbReference type="NCBI Taxonomy" id="50273"/>
    <lineage>
        <taxon>Eukaryota</taxon>
        <taxon>Viridiplantae</taxon>
        <taxon>Streptophyta</taxon>
        <taxon>Embryophyta</taxon>
        <taxon>Tracheophyta</taxon>
        <taxon>Spermatophyta</taxon>
        <taxon>Magnoliopsida</taxon>
        <taxon>eudicotyledons</taxon>
        <taxon>Gunneridae</taxon>
        <taxon>Pentapetalae</taxon>
        <taxon>asterids</taxon>
        <taxon>lamiids</taxon>
        <taxon>Solanales</taxon>
        <taxon>Solanaceae</taxon>
        <taxon>Solanoideae</taxon>
        <taxon>Solaneae</taxon>
        <taxon>Solanum</taxon>
    </lineage>
</organism>
<gene>
    <name evidence="2" type="ORF">R3W88_022501</name>
</gene>
<dbReference type="AlphaFoldDB" id="A0AAV9LVK9"/>
<reference evidence="2 3" key="1">
    <citation type="submission" date="2023-10" db="EMBL/GenBank/DDBJ databases">
        <title>Genome-Wide Identification Analysis in wild type Solanum Pinnatisectum Reveals Some Genes Defensing Phytophthora Infestans.</title>
        <authorList>
            <person name="Sun C."/>
        </authorList>
    </citation>
    <scope>NUCLEOTIDE SEQUENCE [LARGE SCALE GENOMIC DNA]</scope>
    <source>
        <strain evidence="2">LQN</strain>
        <tissue evidence="2">Leaf</tissue>
    </source>
</reference>
<feature type="region of interest" description="Disordered" evidence="1">
    <location>
        <begin position="142"/>
        <end position="174"/>
    </location>
</feature>
<proteinExistence type="predicted"/>
<protein>
    <submittedName>
        <fullName evidence="2">Uncharacterized protein</fullName>
    </submittedName>
</protein>